<feature type="transmembrane region" description="Helical" evidence="1">
    <location>
        <begin position="90"/>
        <end position="112"/>
    </location>
</feature>
<dbReference type="RefSeq" id="WP_099065880.1">
    <property type="nucleotide sequence ID" value="NZ_LAHD01000002.1"/>
</dbReference>
<feature type="transmembrane region" description="Helical" evidence="1">
    <location>
        <begin position="65"/>
        <end position="84"/>
    </location>
</feature>
<proteinExistence type="predicted"/>
<evidence type="ECO:0000313" key="2">
    <source>
        <dbReference type="EMBL" id="PHK07253.1"/>
    </source>
</evidence>
<evidence type="ECO:0000313" key="3">
    <source>
        <dbReference type="Proteomes" id="UP000222310"/>
    </source>
</evidence>
<reference evidence="2 3" key="1">
    <citation type="submission" date="2015-02" db="EMBL/GenBank/DDBJ databases">
        <title>Nostoc linckia genome annotation.</title>
        <authorList>
            <person name="Zhou Z."/>
        </authorList>
    </citation>
    <scope>NUCLEOTIDE SEQUENCE [LARGE SCALE GENOMIC DNA]</scope>
    <source>
        <strain evidence="3">z8</strain>
    </source>
</reference>
<name>A0A9Q5ZGM6_NOSLI</name>
<organism evidence="2 3">
    <name type="scientific">Nostoc linckia z8</name>
    <dbReference type="NCBI Taxonomy" id="1628746"/>
    <lineage>
        <taxon>Bacteria</taxon>
        <taxon>Bacillati</taxon>
        <taxon>Cyanobacteriota</taxon>
        <taxon>Cyanophyceae</taxon>
        <taxon>Nostocales</taxon>
        <taxon>Nostocaceae</taxon>
        <taxon>Nostoc</taxon>
    </lineage>
</organism>
<comment type="caution">
    <text evidence="2">The sequence shown here is derived from an EMBL/GenBank/DDBJ whole genome shotgun (WGS) entry which is preliminary data.</text>
</comment>
<evidence type="ECO:0000256" key="1">
    <source>
        <dbReference type="SAM" id="Phobius"/>
    </source>
</evidence>
<keyword evidence="1" id="KW-0812">Transmembrane</keyword>
<keyword evidence="1" id="KW-1133">Transmembrane helix</keyword>
<keyword evidence="1" id="KW-0472">Membrane</keyword>
<dbReference type="GeneID" id="57092068"/>
<gene>
    <name evidence="2" type="ORF">VF08_01245</name>
</gene>
<sequence>MELQKALRTLATSSVIADRTAIARIEKATGENISTILEELENQDFVVLSWESESPDQHKKRVKSLIISTGLMCAGLSCLLTVWFRPNSPYLLIAVTPIAFVTGAAAQSMNLLRKP</sequence>
<protein>
    <submittedName>
        <fullName evidence="2">Uncharacterized protein</fullName>
    </submittedName>
</protein>
<dbReference type="EMBL" id="LAHD01000002">
    <property type="protein sequence ID" value="PHK07253.1"/>
    <property type="molecule type" value="Genomic_DNA"/>
</dbReference>
<dbReference type="Proteomes" id="UP000222310">
    <property type="component" value="Unassembled WGS sequence"/>
</dbReference>
<accession>A0A9Q5ZGM6</accession>
<dbReference type="AlphaFoldDB" id="A0A9Q5ZGM6"/>